<organism evidence="2 3">
    <name type="scientific">Rhynchophorus ferrugineus</name>
    <name type="common">Red palm weevil</name>
    <name type="synonym">Curculio ferrugineus</name>
    <dbReference type="NCBI Taxonomy" id="354439"/>
    <lineage>
        <taxon>Eukaryota</taxon>
        <taxon>Metazoa</taxon>
        <taxon>Ecdysozoa</taxon>
        <taxon>Arthropoda</taxon>
        <taxon>Hexapoda</taxon>
        <taxon>Insecta</taxon>
        <taxon>Pterygota</taxon>
        <taxon>Neoptera</taxon>
        <taxon>Endopterygota</taxon>
        <taxon>Coleoptera</taxon>
        <taxon>Polyphaga</taxon>
        <taxon>Cucujiformia</taxon>
        <taxon>Curculionidae</taxon>
        <taxon>Dryophthorinae</taxon>
        <taxon>Rhynchophorus</taxon>
    </lineage>
</organism>
<gene>
    <name evidence="2" type="ORF">GWI33_004220</name>
</gene>
<reference evidence="2" key="1">
    <citation type="submission" date="2020-08" db="EMBL/GenBank/DDBJ databases">
        <title>Genome sequencing and assembly of the red palm weevil Rhynchophorus ferrugineus.</title>
        <authorList>
            <person name="Dias G.B."/>
            <person name="Bergman C.M."/>
            <person name="Manee M."/>
        </authorList>
    </citation>
    <scope>NUCLEOTIDE SEQUENCE</scope>
    <source>
        <strain evidence="2">AA-2017</strain>
        <tissue evidence="2">Whole larva</tissue>
    </source>
</reference>
<dbReference type="Proteomes" id="UP000625711">
    <property type="component" value="Unassembled WGS sequence"/>
</dbReference>
<keyword evidence="3" id="KW-1185">Reference proteome</keyword>
<proteinExistence type="predicted"/>
<evidence type="ECO:0000313" key="2">
    <source>
        <dbReference type="EMBL" id="KAF7281839.1"/>
    </source>
</evidence>
<feature type="region of interest" description="Disordered" evidence="1">
    <location>
        <begin position="131"/>
        <end position="151"/>
    </location>
</feature>
<sequence length="169" mass="18211">MQTRKAEEGGDAEKCTCCPLARIHSRTATAPTNIRLKRKSSRSENYPLWAITSACAGRRSAKIKFPTAPGRIYIHLRSSHRPPALPETRKPFILHIIHPLTHGDNAAEARGAALCPTRAGAAFVSGGGVGGWMEGETRPSVEESPSERQETKEIALATYPVGTQKTAGL</sequence>
<comment type="caution">
    <text evidence="2">The sequence shown here is derived from an EMBL/GenBank/DDBJ whole genome shotgun (WGS) entry which is preliminary data.</text>
</comment>
<name>A0A834IL50_RHYFE</name>
<evidence type="ECO:0000256" key="1">
    <source>
        <dbReference type="SAM" id="MobiDB-lite"/>
    </source>
</evidence>
<feature type="compositionally biased region" description="Basic and acidic residues" evidence="1">
    <location>
        <begin position="135"/>
        <end position="151"/>
    </location>
</feature>
<dbReference type="EMBL" id="JAACXV010000220">
    <property type="protein sequence ID" value="KAF7281839.1"/>
    <property type="molecule type" value="Genomic_DNA"/>
</dbReference>
<protein>
    <submittedName>
        <fullName evidence="2">Uncharacterized protein</fullName>
    </submittedName>
</protein>
<dbReference type="AlphaFoldDB" id="A0A834IL50"/>
<accession>A0A834IL50</accession>
<evidence type="ECO:0000313" key="3">
    <source>
        <dbReference type="Proteomes" id="UP000625711"/>
    </source>
</evidence>